<sequence length="1101" mass="118604">MRCLGIAEALYDYAAQADDELTIAEGDKLYLDELVDEAWYKARPRSGDRQGQGLVPANYVEICAPEQVVVALYDYEAQGDDELTFTEGQVLDVLERDGEWLLARKQSTPEVGLIPSNYVEMQGDGQADEGAAALTASSVDPNAGSTAAEPKPEPEPELEPEPERLPASTTTSSPSAAAAATTTTTTTTTTTAASAAPANATSESQPKRTRTVAPPPPFPTSAPSAPSAPAVTAASASAPAPAASVPLPSEIVPQVTGIDDEMDETDGQTSTVAPRAVPASWTSSDSSKDEIQMWSVTEVDPKKRKRKNKGTLGVGNACMFFATDADGAAVPRVDIRHVKSTTLEKNKYLLVTLDPAANIDGDTWAFHVGSRTAYQAISARIGESKSLAMSSSTASSARNQPSSSVSRMPTATTAGSVSSSAAVASPRPAQEMVVVLYDFDAQADDELSVSEHDQLVLVERENHEWWKLQNASGQVGVVPAAYVQLLQEHNTPDMRALNEKYSTMRDPRRSAPRLPVDRRDRAHDQRGMPDPRATQAPLQALPPAHSAGRMRTWVDATGKFRVDAELIGVRRESVRLLKGNGALIDVPLAKMSLPDLRFLEGITGRDLVSPPPARASGGHDPHDALRHERHVHHRAHEREREREREARRLLQHQYRPDIDWFEFFLEAGVDMNYCSRYADTFERDHMDRSVLTELEPDTLRRLGLREGDILRVRRHIHQKYANKTTSQSMSARSSSGAPVSEEDQTRQAREDEALARRLQAQEIAAQRRAAPRQPRSKDTDSQQSPQPLPPRASEDKQSSDAATIASTKDTSAAPLQPAQTGVDPETIAAAVEIIRRREREEAEEREKAAKKDERPADPNSALFDQLERLKPNAKPTTASAPSPSTPDPNAPRAPFAPVPVNQSLLQPLIPLQGTGNYVPTGGFASQPTGMMAPQMTSPFSMSSQPTGMYGVPQPMLFGATGTAPIPSSMQPPQPTIGAATEDTTGPIKQQDRFSAANVFEQMKTGTGAFASDNKPPSAPQSSSRYDALRAQPTGFAPGGIVDPSPFGGGMMMSQGMPSNMMNMQPISSMPTGGGMMMGMTGPGPSQQQSAAFMPMHGFYPS</sequence>
<dbReference type="InParanoid" id="A8QBA6"/>
<feature type="region of interest" description="Disordered" evidence="5">
    <location>
        <begin position="838"/>
        <end position="860"/>
    </location>
</feature>
<feature type="region of interest" description="Disordered" evidence="5">
    <location>
        <begin position="501"/>
        <end position="538"/>
    </location>
</feature>
<dbReference type="InterPro" id="IPR001452">
    <property type="entry name" value="SH3_domain"/>
</dbReference>
<evidence type="ECO:0000256" key="3">
    <source>
        <dbReference type="ARBA" id="ARBA00022443"/>
    </source>
</evidence>
<organism evidence="7 8">
    <name type="scientific">Malassezia globosa (strain ATCC MYA-4612 / CBS 7966)</name>
    <name type="common">Dandruff-associated fungus</name>
    <dbReference type="NCBI Taxonomy" id="425265"/>
    <lineage>
        <taxon>Eukaryota</taxon>
        <taxon>Fungi</taxon>
        <taxon>Dikarya</taxon>
        <taxon>Basidiomycota</taxon>
        <taxon>Ustilaginomycotina</taxon>
        <taxon>Malasseziomycetes</taxon>
        <taxon>Malasseziales</taxon>
        <taxon>Malasseziaceae</taxon>
        <taxon>Malassezia</taxon>
    </lineage>
</organism>
<evidence type="ECO:0000256" key="1">
    <source>
        <dbReference type="ARBA" id="ARBA00007948"/>
    </source>
</evidence>
<dbReference type="InterPro" id="IPR007131">
    <property type="entry name" value="SHD1"/>
</dbReference>
<feature type="compositionally biased region" description="Basic and acidic residues" evidence="5">
    <location>
        <begin position="617"/>
        <end position="626"/>
    </location>
</feature>
<feature type="compositionally biased region" description="Pro residues" evidence="5">
    <location>
        <begin position="883"/>
        <end position="897"/>
    </location>
</feature>
<dbReference type="InterPro" id="IPR035821">
    <property type="entry name" value="Sla1_SH3_3"/>
</dbReference>
<feature type="compositionally biased region" description="Basic and acidic residues" evidence="5">
    <location>
        <begin position="501"/>
        <end position="529"/>
    </location>
</feature>
<protein>
    <recommendedName>
        <fullName evidence="2">Actin cytoskeleton-regulatory complex protein SLA1</fullName>
    </recommendedName>
</protein>
<gene>
    <name evidence="7" type="ORF">MGL_3895</name>
</gene>
<dbReference type="PANTHER" id="PTHR15735:SF21">
    <property type="entry name" value="PROTEIN NERVOUS WRECK"/>
    <property type="match status" value="1"/>
</dbReference>
<dbReference type="STRING" id="425265.A8QBA6"/>
<dbReference type="GO" id="GO:0042802">
    <property type="term" value="F:identical protein binding"/>
    <property type="evidence" value="ECO:0007669"/>
    <property type="project" value="InterPro"/>
</dbReference>
<feature type="region of interest" description="Disordered" evidence="5">
    <location>
        <begin position="137"/>
        <end position="233"/>
    </location>
</feature>
<keyword evidence="3 4" id="KW-0728">SH3 domain</keyword>
<feature type="domain" description="SH3" evidence="6">
    <location>
        <begin position="64"/>
        <end position="124"/>
    </location>
</feature>
<dbReference type="OrthoDB" id="5971719at2759"/>
<dbReference type="AlphaFoldDB" id="A8QBA6"/>
<name>A8QBA6_MALGO</name>
<comment type="similarity">
    <text evidence="1">Belongs to the SLA1 family.</text>
</comment>
<dbReference type="GeneID" id="5853206"/>
<reference evidence="7 8" key="1">
    <citation type="journal article" date="2007" name="Proc. Natl. Acad. Sci. U.S.A.">
        <title>Dandruff-associated Malassezia genomes reveal convergent and divergent virulence traits shared with plant and human fungal pathogens.</title>
        <authorList>
            <person name="Xu J."/>
            <person name="Saunders C.W."/>
            <person name="Hu P."/>
            <person name="Grant R.A."/>
            <person name="Boekhout T."/>
            <person name="Kuramae E.E."/>
            <person name="Kronstad J.W."/>
            <person name="Deangelis Y.M."/>
            <person name="Reeder N.L."/>
            <person name="Johnstone K.R."/>
            <person name="Leland M."/>
            <person name="Fieno A.M."/>
            <person name="Begley W.M."/>
            <person name="Sun Y."/>
            <person name="Lacey M.P."/>
            <person name="Chaudhary T."/>
            <person name="Keough T."/>
            <person name="Chu L."/>
            <person name="Sears R."/>
            <person name="Yuan B."/>
            <person name="Dawson T.L.Jr."/>
        </authorList>
    </citation>
    <scope>NUCLEOTIDE SEQUENCE [LARGE SCALE GENOMIC DNA]</scope>
    <source>
        <strain evidence="8">ATCC MYA-4612 / CBS 7966</strain>
    </source>
</reference>
<feature type="compositionally biased region" description="Low complexity" evidence="5">
    <location>
        <begin position="873"/>
        <end position="882"/>
    </location>
</feature>
<dbReference type="CDD" id="cd00174">
    <property type="entry name" value="SH3"/>
    <property type="match status" value="1"/>
</dbReference>
<accession>A8QBA6</accession>
<dbReference type="EMBL" id="AAYY01000016">
    <property type="protein sequence ID" value="EDP41687.1"/>
    <property type="molecule type" value="Genomic_DNA"/>
</dbReference>
<dbReference type="Pfam" id="PF00018">
    <property type="entry name" value="SH3_1"/>
    <property type="match status" value="3"/>
</dbReference>
<dbReference type="VEuPathDB" id="FungiDB:MGL_3895"/>
<dbReference type="CDD" id="cd11775">
    <property type="entry name" value="SH3_Sla1p_3"/>
    <property type="match status" value="1"/>
</dbReference>
<feature type="compositionally biased region" description="Low complexity" evidence="5">
    <location>
        <begin position="165"/>
        <end position="202"/>
    </location>
</feature>
<dbReference type="InterPro" id="IPR013761">
    <property type="entry name" value="SAM/pointed_sf"/>
</dbReference>
<feature type="region of interest" description="Disordered" evidence="5">
    <location>
        <begin position="763"/>
        <end position="826"/>
    </location>
</feature>
<feature type="compositionally biased region" description="Polar residues" evidence="5">
    <location>
        <begin position="799"/>
        <end position="810"/>
    </location>
</feature>
<dbReference type="Pfam" id="PF24081">
    <property type="entry name" value="PH_SLA1"/>
    <property type="match status" value="1"/>
</dbReference>
<comment type="caution">
    <text evidence="7">The sequence shown here is derived from an EMBL/GenBank/DDBJ whole genome shotgun (WGS) entry which is preliminary data.</text>
</comment>
<dbReference type="InterPro" id="IPR036028">
    <property type="entry name" value="SH3-like_dom_sf"/>
</dbReference>
<dbReference type="Gene3D" id="2.30.30.40">
    <property type="entry name" value="SH3 Domains"/>
    <property type="match status" value="3"/>
</dbReference>
<feature type="compositionally biased region" description="Basic and acidic residues" evidence="5">
    <location>
        <begin position="838"/>
        <end position="856"/>
    </location>
</feature>
<feature type="region of interest" description="Disordered" evidence="5">
    <location>
        <begin position="610"/>
        <end position="642"/>
    </location>
</feature>
<feature type="region of interest" description="Disordered" evidence="5">
    <location>
        <begin position="263"/>
        <end position="288"/>
    </location>
</feature>
<feature type="region of interest" description="Disordered" evidence="5">
    <location>
        <begin position="391"/>
        <end position="424"/>
    </location>
</feature>
<dbReference type="RefSeq" id="XP_001728901.1">
    <property type="nucleotide sequence ID" value="XM_001728849.1"/>
</dbReference>
<dbReference type="GO" id="GO:0043130">
    <property type="term" value="F:ubiquitin binding"/>
    <property type="evidence" value="ECO:0007669"/>
    <property type="project" value="InterPro"/>
</dbReference>
<evidence type="ECO:0000313" key="7">
    <source>
        <dbReference type="EMBL" id="EDP41687.1"/>
    </source>
</evidence>
<dbReference type="Proteomes" id="UP000008837">
    <property type="component" value="Unassembled WGS sequence"/>
</dbReference>
<dbReference type="KEGG" id="mgl:MGL_3895"/>
<keyword evidence="8" id="KW-1185">Reference proteome</keyword>
<evidence type="ECO:0000256" key="4">
    <source>
        <dbReference type="PROSITE-ProRule" id="PRU00192"/>
    </source>
</evidence>
<dbReference type="PRINTS" id="PR00452">
    <property type="entry name" value="SH3DOMAIN"/>
</dbReference>
<feature type="compositionally biased region" description="Low complexity" evidence="5">
    <location>
        <begin position="763"/>
        <end position="773"/>
    </location>
</feature>
<dbReference type="SUPFAM" id="SSF50044">
    <property type="entry name" value="SH3-domain"/>
    <property type="match status" value="3"/>
</dbReference>
<feature type="region of interest" description="Disordered" evidence="5">
    <location>
        <begin position="720"/>
        <end position="750"/>
    </location>
</feature>
<dbReference type="FunCoup" id="A8QBA6">
    <property type="interactions" value="149"/>
</dbReference>
<dbReference type="GO" id="GO:0030674">
    <property type="term" value="F:protein-macromolecule adaptor activity"/>
    <property type="evidence" value="ECO:0007669"/>
    <property type="project" value="InterPro"/>
</dbReference>
<dbReference type="PROSITE" id="PS50002">
    <property type="entry name" value="SH3"/>
    <property type="match status" value="2"/>
</dbReference>
<evidence type="ECO:0000256" key="5">
    <source>
        <dbReference type="SAM" id="MobiDB-lite"/>
    </source>
</evidence>
<feature type="domain" description="SH3" evidence="6">
    <location>
        <begin position="428"/>
        <end position="488"/>
    </location>
</feature>
<proteinExistence type="inferred from homology"/>
<dbReference type="GO" id="GO:0030833">
    <property type="term" value="P:regulation of actin filament polymerization"/>
    <property type="evidence" value="ECO:0007669"/>
    <property type="project" value="TreeGrafter"/>
</dbReference>
<evidence type="ECO:0000259" key="6">
    <source>
        <dbReference type="PROSITE" id="PS50002"/>
    </source>
</evidence>
<evidence type="ECO:0000313" key="8">
    <source>
        <dbReference type="Proteomes" id="UP000008837"/>
    </source>
</evidence>
<dbReference type="Gene3D" id="1.10.150.50">
    <property type="entry name" value="Transcription Factor, Ets-1"/>
    <property type="match status" value="1"/>
</dbReference>
<dbReference type="SMART" id="SM00326">
    <property type="entry name" value="SH3"/>
    <property type="match status" value="3"/>
</dbReference>
<dbReference type="PANTHER" id="PTHR15735">
    <property type="entry name" value="FCH AND DOUBLE SH3 DOMAINS PROTEIN"/>
    <property type="match status" value="1"/>
</dbReference>
<feature type="region of interest" description="Disordered" evidence="5">
    <location>
        <begin position="873"/>
        <end position="898"/>
    </location>
</feature>
<dbReference type="Gene3D" id="2.30.30.700">
    <property type="entry name" value="SLA1 homology domain 1"/>
    <property type="match status" value="1"/>
</dbReference>
<dbReference type="GO" id="GO:0008092">
    <property type="term" value="F:cytoskeletal protein binding"/>
    <property type="evidence" value="ECO:0007669"/>
    <property type="project" value="InterPro"/>
</dbReference>
<feature type="compositionally biased region" description="Low complexity" evidence="5">
    <location>
        <begin position="221"/>
        <end position="233"/>
    </location>
</feature>
<evidence type="ECO:0000256" key="2">
    <source>
        <dbReference type="ARBA" id="ARBA00020357"/>
    </source>
</evidence>
<dbReference type="OMA" id="FMAQGED"/>
<dbReference type="Pfam" id="PF03983">
    <property type="entry name" value="SHD1"/>
    <property type="match status" value="1"/>
</dbReference>
<feature type="compositionally biased region" description="Low complexity" evidence="5">
    <location>
        <begin position="726"/>
        <end position="739"/>
    </location>
</feature>
<dbReference type="InterPro" id="IPR056996">
    <property type="entry name" value="PH_SLA1"/>
</dbReference>